<dbReference type="EMBL" id="JAPQKH010000002">
    <property type="protein sequence ID" value="KAJ5114115.1"/>
    <property type="molecule type" value="Genomic_DNA"/>
</dbReference>
<evidence type="ECO:0000256" key="3">
    <source>
        <dbReference type="ARBA" id="ARBA00022723"/>
    </source>
</evidence>
<sequence length="369" mass="38950">MTGLTDIPTRYQAIIYDQPGALSTKIVELDTPNPGVGDVLVRMTHSGVCRSDLSVMMRRWSYLGPPIQPGQVGGHEGVGEIARLGPGTERFNLKIGDRVGIKWMARVCGECLPCLAGRDGSCFNGKISGYETAGTFQQFTLAPANYVTPIPSSLRSDLAAPLLCGGVTAYAALKKCDAQPGDFVVIMGATGGLGHLALQIGSNGMGYRMIAVDYGHKSEFAIQCGAELYFDVKNHKSNAELVKAIKDASPGGFGATAVVVCTASNDAYAAGFEMLKLSGTLVCVGVPEGKQVPIATVDPASIISKEARVVGSLVGNREDAIATLDLAARGVINTRFRIEPMSNSSKVFEEMENMKLQGRVVLDLTQAVS</sequence>
<comment type="cofactor">
    <cofactor evidence="1">
        <name>Zn(2+)</name>
        <dbReference type="ChEBI" id="CHEBI:29105"/>
    </cofactor>
</comment>
<gene>
    <name evidence="8" type="ORF">N7456_002649</name>
</gene>
<evidence type="ECO:0000256" key="2">
    <source>
        <dbReference type="ARBA" id="ARBA00008072"/>
    </source>
</evidence>
<dbReference type="InterPro" id="IPR036291">
    <property type="entry name" value="NAD(P)-bd_dom_sf"/>
</dbReference>
<dbReference type="InterPro" id="IPR011032">
    <property type="entry name" value="GroES-like_sf"/>
</dbReference>
<feature type="domain" description="Enoyl reductase (ER)" evidence="7">
    <location>
        <begin position="20"/>
        <end position="362"/>
    </location>
</feature>
<dbReference type="GO" id="GO:0005737">
    <property type="term" value="C:cytoplasm"/>
    <property type="evidence" value="ECO:0007669"/>
    <property type="project" value="TreeGrafter"/>
</dbReference>
<comment type="caution">
    <text evidence="8">The sequence shown here is derived from an EMBL/GenBank/DDBJ whole genome shotgun (WGS) entry which is preliminary data.</text>
</comment>
<dbReference type="InterPro" id="IPR020843">
    <property type="entry name" value="ER"/>
</dbReference>
<keyword evidence="4" id="KW-0862">Zinc</keyword>
<dbReference type="InterPro" id="IPR013149">
    <property type="entry name" value="ADH-like_C"/>
</dbReference>
<dbReference type="SMART" id="SM00829">
    <property type="entry name" value="PKS_ER"/>
    <property type="match status" value="1"/>
</dbReference>
<keyword evidence="3" id="KW-0479">Metal-binding</keyword>
<dbReference type="Proteomes" id="UP001149165">
    <property type="component" value="Unassembled WGS sequence"/>
</dbReference>
<dbReference type="FunFam" id="3.40.50.720:FF:000039">
    <property type="entry name" value="Alcohol dehydrogenase AdhP"/>
    <property type="match status" value="1"/>
</dbReference>
<evidence type="ECO:0000259" key="7">
    <source>
        <dbReference type="SMART" id="SM00829"/>
    </source>
</evidence>
<evidence type="ECO:0000256" key="1">
    <source>
        <dbReference type="ARBA" id="ARBA00001947"/>
    </source>
</evidence>
<dbReference type="Gene3D" id="3.40.50.720">
    <property type="entry name" value="NAD(P)-binding Rossmann-like Domain"/>
    <property type="match status" value="1"/>
</dbReference>
<evidence type="ECO:0000256" key="4">
    <source>
        <dbReference type="ARBA" id="ARBA00022833"/>
    </source>
</evidence>
<reference evidence="8" key="2">
    <citation type="journal article" date="2023" name="IMA Fungus">
        <title>Comparative genomic study of the Penicillium genus elucidates a diverse pangenome and 15 lateral gene transfer events.</title>
        <authorList>
            <person name="Petersen C."/>
            <person name="Sorensen T."/>
            <person name="Nielsen M.R."/>
            <person name="Sondergaard T.E."/>
            <person name="Sorensen J.L."/>
            <person name="Fitzpatrick D.A."/>
            <person name="Frisvad J.C."/>
            <person name="Nielsen K.L."/>
        </authorList>
    </citation>
    <scope>NUCLEOTIDE SEQUENCE</scope>
    <source>
        <strain evidence="8">IBT 30069</strain>
    </source>
</reference>
<keyword evidence="9" id="KW-1185">Reference proteome</keyword>
<dbReference type="GO" id="GO:0004022">
    <property type="term" value="F:alcohol dehydrogenase (NAD+) activity"/>
    <property type="evidence" value="ECO:0007669"/>
    <property type="project" value="TreeGrafter"/>
</dbReference>
<organism evidence="8 9">
    <name type="scientific">Penicillium angulare</name>
    <dbReference type="NCBI Taxonomy" id="116970"/>
    <lineage>
        <taxon>Eukaryota</taxon>
        <taxon>Fungi</taxon>
        <taxon>Dikarya</taxon>
        <taxon>Ascomycota</taxon>
        <taxon>Pezizomycotina</taxon>
        <taxon>Eurotiomycetes</taxon>
        <taxon>Eurotiomycetidae</taxon>
        <taxon>Eurotiales</taxon>
        <taxon>Aspergillaceae</taxon>
        <taxon>Penicillium</taxon>
    </lineage>
</organism>
<dbReference type="OrthoDB" id="1879366at2759"/>
<dbReference type="SUPFAM" id="SSF50129">
    <property type="entry name" value="GroES-like"/>
    <property type="match status" value="1"/>
</dbReference>
<evidence type="ECO:0000256" key="6">
    <source>
        <dbReference type="ARBA" id="ARBA00023027"/>
    </source>
</evidence>
<dbReference type="Pfam" id="PF08240">
    <property type="entry name" value="ADH_N"/>
    <property type="match status" value="1"/>
</dbReference>
<dbReference type="PANTHER" id="PTHR42940:SF5">
    <property type="entry name" value="ALCOHOL DEHYDROGENASE 2"/>
    <property type="match status" value="1"/>
</dbReference>
<accession>A0A9W9G8H9</accession>
<dbReference type="AlphaFoldDB" id="A0A9W9G8H9"/>
<dbReference type="PANTHER" id="PTHR42940">
    <property type="entry name" value="ALCOHOL DEHYDROGENASE 1-RELATED"/>
    <property type="match status" value="1"/>
</dbReference>
<dbReference type="Gene3D" id="3.90.180.10">
    <property type="entry name" value="Medium-chain alcohol dehydrogenases, catalytic domain"/>
    <property type="match status" value="1"/>
</dbReference>
<name>A0A9W9G8H9_9EURO</name>
<keyword evidence="6" id="KW-0520">NAD</keyword>
<dbReference type="SUPFAM" id="SSF51735">
    <property type="entry name" value="NAD(P)-binding Rossmann-fold domains"/>
    <property type="match status" value="1"/>
</dbReference>
<protein>
    <submittedName>
        <fullName evidence="8">Alcohol dehydrogenase</fullName>
    </submittedName>
</protein>
<evidence type="ECO:0000313" key="9">
    <source>
        <dbReference type="Proteomes" id="UP001149165"/>
    </source>
</evidence>
<dbReference type="InterPro" id="IPR013154">
    <property type="entry name" value="ADH-like_N"/>
</dbReference>
<keyword evidence="5" id="KW-0560">Oxidoreductase</keyword>
<evidence type="ECO:0000256" key="5">
    <source>
        <dbReference type="ARBA" id="ARBA00023002"/>
    </source>
</evidence>
<dbReference type="Pfam" id="PF00107">
    <property type="entry name" value="ADH_zinc_N"/>
    <property type="match status" value="1"/>
</dbReference>
<proteinExistence type="inferred from homology"/>
<comment type="similarity">
    <text evidence="2">Belongs to the zinc-containing alcohol dehydrogenase family.</text>
</comment>
<reference evidence="8" key="1">
    <citation type="submission" date="2022-11" db="EMBL/GenBank/DDBJ databases">
        <authorList>
            <person name="Petersen C."/>
        </authorList>
    </citation>
    <scope>NUCLEOTIDE SEQUENCE</scope>
    <source>
        <strain evidence="8">IBT 30069</strain>
    </source>
</reference>
<dbReference type="CDD" id="cd08297">
    <property type="entry name" value="CAD3"/>
    <property type="match status" value="1"/>
</dbReference>
<evidence type="ECO:0000313" key="8">
    <source>
        <dbReference type="EMBL" id="KAJ5114115.1"/>
    </source>
</evidence>
<dbReference type="GO" id="GO:0046872">
    <property type="term" value="F:metal ion binding"/>
    <property type="evidence" value="ECO:0007669"/>
    <property type="project" value="UniProtKB-KW"/>
</dbReference>